<dbReference type="InterPro" id="IPR025127">
    <property type="entry name" value="DUF4054"/>
</dbReference>
<name>A0A0J6SF99_9HYPH</name>
<organism evidence="1 2">
    <name type="scientific">Methylobacterium variabile</name>
    <dbReference type="NCBI Taxonomy" id="298794"/>
    <lineage>
        <taxon>Bacteria</taxon>
        <taxon>Pseudomonadati</taxon>
        <taxon>Pseudomonadota</taxon>
        <taxon>Alphaproteobacteria</taxon>
        <taxon>Hyphomicrobiales</taxon>
        <taxon>Methylobacteriaceae</taxon>
        <taxon>Methylobacterium</taxon>
    </lineage>
</organism>
<dbReference type="EMBL" id="LABY01000143">
    <property type="protein sequence ID" value="KMO33905.1"/>
    <property type="molecule type" value="Genomic_DNA"/>
</dbReference>
<proteinExistence type="predicted"/>
<protein>
    <recommendedName>
        <fullName evidence="3">DUF4054 domain-containing protein</fullName>
    </recommendedName>
</protein>
<dbReference type="OrthoDB" id="9032784at2"/>
<sequence length="145" mass="15649">MGAIATFDFTAWQRRYPEFGAVTEPQAQDYFTEATLYLRNDGTGPVREPAQQLMLLNMLVAHIAALNGAGADGQAQGGIVGRITSATEGSVSVTAAEMPNEGSLAAWFQMTPYGLNFWSATANLRMARYVPGPRRGCTHYGRGGW</sequence>
<dbReference type="RefSeq" id="WP_048445943.1">
    <property type="nucleotide sequence ID" value="NZ_LABY01000143.1"/>
</dbReference>
<reference evidence="1 2" key="1">
    <citation type="submission" date="2015-03" db="EMBL/GenBank/DDBJ databases">
        <title>Genome sequencing of Methylobacterium variabile DSM 16961.</title>
        <authorList>
            <person name="Chaudhry V."/>
            <person name="Patil P.B."/>
        </authorList>
    </citation>
    <scope>NUCLEOTIDE SEQUENCE [LARGE SCALE GENOMIC DNA]</scope>
    <source>
        <strain evidence="1 2">DSM 16961</strain>
    </source>
</reference>
<evidence type="ECO:0000313" key="1">
    <source>
        <dbReference type="EMBL" id="KMO33905.1"/>
    </source>
</evidence>
<evidence type="ECO:0000313" key="2">
    <source>
        <dbReference type="Proteomes" id="UP000035955"/>
    </source>
</evidence>
<gene>
    <name evidence="1" type="ORF">VQ02_19900</name>
</gene>
<dbReference type="Pfam" id="PF13262">
    <property type="entry name" value="DUF4054"/>
    <property type="match status" value="1"/>
</dbReference>
<accession>A0A0J6SF99</accession>
<dbReference type="Proteomes" id="UP000035955">
    <property type="component" value="Unassembled WGS sequence"/>
</dbReference>
<dbReference type="PATRIC" id="fig|298794.3.peg.1303"/>
<evidence type="ECO:0008006" key="3">
    <source>
        <dbReference type="Google" id="ProtNLM"/>
    </source>
</evidence>
<keyword evidence="2" id="KW-1185">Reference proteome</keyword>
<dbReference type="AlphaFoldDB" id="A0A0J6SF99"/>
<comment type="caution">
    <text evidence="1">The sequence shown here is derived from an EMBL/GenBank/DDBJ whole genome shotgun (WGS) entry which is preliminary data.</text>
</comment>